<evidence type="ECO:0000259" key="6">
    <source>
        <dbReference type="PROSITE" id="PS51900"/>
    </source>
</evidence>
<dbReference type="InterPro" id="IPR011010">
    <property type="entry name" value="DNA_brk_join_enz"/>
</dbReference>
<accession>A0A812Z520</accession>
<dbReference type="InterPro" id="IPR044068">
    <property type="entry name" value="CB"/>
</dbReference>
<comment type="similarity">
    <text evidence="1">Belongs to the 'phage' integrase family.</text>
</comment>
<dbReference type="GO" id="GO:0006310">
    <property type="term" value="P:DNA recombination"/>
    <property type="evidence" value="ECO:0007669"/>
    <property type="project" value="UniProtKB-KW"/>
</dbReference>
<evidence type="ECO:0000313" key="8">
    <source>
        <dbReference type="Proteomes" id="UP000601435"/>
    </source>
</evidence>
<dbReference type="PROSITE" id="PS51900">
    <property type="entry name" value="CB"/>
    <property type="match status" value="1"/>
</dbReference>
<evidence type="ECO:0000259" key="5">
    <source>
        <dbReference type="PROSITE" id="PS51898"/>
    </source>
</evidence>
<keyword evidence="3" id="KW-0238">DNA-binding</keyword>
<dbReference type="InterPro" id="IPR050808">
    <property type="entry name" value="Phage_Integrase"/>
</dbReference>
<gene>
    <name evidence="7" type="primary">int</name>
    <name evidence="7" type="ORF">SNEC2469_LOCUS24031</name>
</gene>
<dbReference type="Gene3D" id="1.10.150.130">
    <property type="match status" value="1"/>
</dbReference>
<dbReference type="PANTHER" id="PTHR30629:SF2">
    <property type="entry name" value="PROPHAGE INTEGRASE INTS-RELATED"/>
    <property type="match status" value="1"/>
</dbReference>
<keyword evidence="8" id="KW-1185">Reference proteome</keyword>
<dbReference type="PANTHER" id="PTHR30629">
    <property type="entry name" value="PROPHAGE INTEGRASE"/>
    <property type="match status" value="1"/>
</dbReference>
<reference evidence="7" key="1">
    <citation type="submission" date="2021-02" db="EMBL/GenBank/DDBJ databases">
        <authorList>
            <person name="Dougan E. K."/>
            <person name="Rhodes N."/>
            <person name="Thang M."/>
            <person name="Chan C."/>
        </authorList>
    </citation>
    <scope>NUCLEOTIDE SEQUENCE</scope>
</reference>
<dbReference type="Pfam" id="PF00589">
    <property type="entry name" value="Phage_integrase"/>
    <property type="match status" value="1"/>
</dbReference>
<dbReference type="GO" id="GO:0003677">
    <property type="term" value="F:DNA binding"/>
    <property type="evidence" value="ECO:0007669"/>
    <property type="project" value="UniProtKB-KW"/>
</dbReference>
<dbReference type="OrthoDB" id="10269953at2759"/>
<comment type="caution">
    <text evidence="7">The sequence shown here is derived from an EMBL/GenBank/DDBJ whole genome shotgun (WGS) entry which is preliminary data.</text>
</comment>
<proteinExistence type="inferred from homology"/>
<feature type="domain" description="Core-binding (CB)" evidence="6">
    <location>
        <begin position="113"/>
        <end position="192"/>
    </location>
</feature>
<dbReference type="AlphaFoldDB" id="A0A812Z520"/>
<name>A0A812Z520_9DINO</name>
<dbReference type="InterPro" id="IPR010998">
    <property type="entry name" value="Integrase_recombinase_N"/>
</dbReference>
<evidence type="ECO:0000313" key="7">
    <source>
        <dbReference type="EMBL" id="CAE7811186.1"/>
    </source>
</evidence>
<evidence type="ECO:0000256" key="1">
    <source>
        <dbReference type="ARBA" id="ARBA00008857"/>
    </source>
</evidence>
<sequence>MPRAAQTFKQADLTRVYKGIAAAGIAPEQVEVVITPTGILVRAVVKRTALPKYVTRFVDRHGKPRYRFRKKGQTPRYIQAEFGSAEFDAEYDACLRGEAAPKIEVGKGRIKPGTIADLIRRYYAAPEFMGLADSTKSTYRNQLDRFREQHGTKPARLIERRHIKAIIGGMADRPGAANSLLARIKLLMKFAIEEGMRRDNPALGVRGFKAKGDGFHSWTDDEISKFEATHATGSRARLAMALLLYTGQRRSDVIRMGHQHVSKGRIQVRQQKTGAGLWIPIHPDLVAIIAATPRTNLTFVTTAQGKPFSAAGFGNWFRECCDDAGLPQCSAHGLRKAAARRLAEAGCSNQQIKSITGHQTEAEVARYTRAAEQE</sequence>
<evidence type="ECO:0000256" key="2">
    <source>
        <dbReference type="ARBA" id="ARBA00022908"/>
    </source>
</evidence>
<feature type="non-terminal residue" evidence="7">
    <location>
        <position position="374"/>
    </location>
</feature>
<protein>
    <submittedName>
        <fullName evidence="7">Int protein</fullName>
    </submittedName>
</protein>
<evidence type="ECO:0000256" key="3">
    <source>
        <dbReference type="ARBA" id="ARBA00023125"/>
    </source>
</evidence>
<dbReference type="EMBL" id="CAJNJA010045660">
    <property type="protein sequence ID" value="CAE7811186.1"/>
    <property type="molecule type" value="Genomic_DNA"/>
</dbReference>
<dbReference type="Gene3D" id="1.10.443.10">
    <property type="entry name" value="Intergrase catalytic core"/>
    <property type="match status" value="1"/>
</dbReference>
<dbReference type="SUPFAM" id="SSF56349">
    <property type="entry name" value="DNA breaking-rejoining enzymes"/>
    <property type="match status" value="1"/>
</dbReference>
<dbReference type="PROSITE" id="PS51898">
    <property type="entry name" value="TYR_RECOMBINASE"/>
    <property type="match status" value="1"/>
</dbReference>
<feature type="domain" description="Tyr recombinase" evidence="5">
    <location>
        <begin position="213"/>
        <end position="374"/>
    </location>
</feature>
<dbReference type="GO" id="GO:0015074">
    <property type="term" value="P:DNA integration"/>
    <property type="evidence" value="ECO:0007669"/>
    <property type="project" value="UniProtKB-KW"/>
</dbReference>
<dbReference type="InterPro" id="IPR002104">
    <property type="entry name" value="Integrase_catalytic"/>
</dbReference>
<organism evidence="7 8">
    <name type="scientific">Symbiodinium necroappetens</name>
    <dbReference type="NCBI Taxonomy" id="1628268"/>
    <lineage>
        <taxon>Eukaryota</taxon>
        <taxon>Sar</taxon>
        <taxon>Alveolata</taxon>
        <taxon>Dinophyceae</taxon>
        <taxon>Suessiales</taxon>
        <taxon>Symbiodiniaceae</taxon>
        <taxon>Symbiodinium</taxon>
    </lineage>
</organism>
<evidence type="ECO:0000256" key="4">
    <source>
        <dbReference type="ARBA" id="ARBA00023172"/>
    </source>
</evidence>
<dbReference type="Proteomes" id="UP000601435">
    <property type="component" value="Unassembled WGS sequence"/>
</dbReference>
<keyword evidence="4" id="KW-0233">DNA recombination</keyword>
<keyword evidence="2" id="KW-0229">DNA integration</keyword>
<dbReference type="InterPro" id="IPR013762">
    <property type="entry name" value="Integrase-like_cat_sf"/>
</dbReference>